<name>A0ABW0KFC2_9BACL</name>
<dbReference type="Proteomes" id="UP001596044">
    <property type="component" value="Unassembled WGS sequence"/>
</dbReference>
<organism evidence="1 2">
    <name type="scientific">Paenibacillus aestuarii</name>
    <dbReference type="NCBI Taxonomy" id="516965"/>
    <lineage>
        <taxon>Bacteria</taxon>
        <taxon>Bacillati</taxon>
        <taxon>Bacillota</taxon>
        <taxon>Bacilli</taxon>
        <taxon>Bacillales</taxon>
        <taxon>Paenibacillaceae</taxon>
        <taxon>Paenibacillus</taxon>
    </lineage>
</organism>
<dbReference type="InterPro" id="IPR025906">
    <property type="entry name" value="YjfB_motility"/>
</dbReference>
<reference evidence="2" key="1">
    <citation type="journal article" date="2019" name="Int. J. Syst. Evol. Microbiol.">
        <title>The Global Catalogue of Microorganisms (GCM) 10K type strain sequencing project: providing services to taxonomists for standard genome sequencing and annotation.</title>
        <authorList>
            <consortium name="The Broad Institute Genomics Platform"/>
            <consortium name="The Broad Institute Genome Sequencing Center for Infectious Disease"/>
            <person name="Wu L."/>
            <person name="Ma J."/>
        </authorList>
    </citation>
    <scope>NUCLEOTIDE SEQUENCE [LARGE SCALE GENOMIC DNA]</scope>
    <source>
        <strain evidence="2">KACC 11904</strain>
    </source>
</reference>
<dbReference type="Pfam" id="PF14070">
    <property type="entry name" value="YjfB_motility"/>
    <property type="match status" value="1"/>
</dbReference>
<sequence length="58" mass="6237">MDIAALSVSMNQGSLGTQVGISVLKMQKDQAEQQGQALTQMMERSVQPNVGGNFDIRV</sequence>
<accession>A0ABW0KFC2</accession>
<protein>
    <submittedName>
        <fullName evidence="1">YjfB family protein</fullName>
    </submittedName>
</protein>
<evidence type="ECO:0000313" key="1">
    <source>
        <dbReference type="EMBL" id="MFC5451386.1"/>
    </source>
</evidence>
<gene>
    <name evidence="1" type="ORF">ACFPOG_24415</name>
</gene>
<evidence type="ECO:0000313" key="2">
    <source>
        <dbReference type="Proteomes" id="UP001596044"/>
    </source>
</evidence>
<dbReference type="RefSeq" id="WP_270880171.1">
    <property type="nucleotide sequence ID" value="NZ_JAQFVF010000030.1"/>
</dbReference>
<dbReference type="EMBL" id="JBHSMJ010000032">
    <property type="protein sequence ID" value="MFC5451386.1"/>
    <property type="molecule type" value="Genomic_DNA"/>
</dbReference>
<comment type="caution">
    <text evidence="1">The sequence shown here is derived from an EMBL/GenBank/DDBJ whole genome shotgun (WGS) entry which is preliminary data.</text>
</comment>
<proteinExistence type="predicted"/>
<keyword evidence="2" id="KW-1185">Reference proteome</keyword>